<evidence type="ECO:0000313" key="3">
    <source>
        <dbReference type="Proteomes" id="UP000015347"/>
    </source>
</evidence>
<dbReference type="RefSeq" id="WP_020038554.1">
    <property type="nucleotide sequence ID" value="NZ_KE557278.1"/>
</dbReference>
<feature type="domain" description="Phasin" evidence="1">
    <location>
        <begin position="25"/>
        <end position="93"/>
    </location>
</feature>
<accession>S9S070</accession>
<dbReference type="eggNOG" id="ENOG50335U8">
    <property type="taxonomic scope" value="Bacteria"/>
</dbReference>
<evidence type="ECO:0000313" key="2">
    <source>
        <dbReference type="EMBL" id="EPX79604.1"/>
    </source>
</evidence>
<evidence type="ECO:0000259" key="1">
    <source>
        <dbReference type="Pfam" id="PF09361"/>
    </source>
</evidence>
<protein>
    <recommendedName>
        <fullName evidence="1">Phasin domain-containing protein</fullName>
    </recommendedName>
</protein>
<dbReference type="HOGENOM" id="CLU_2166520_0_0_5"/>
<dbReference type="InterPro" id="IPR018968">
    <property type="entry name" value="Phasin"/>
</dbReference>
<dbReference type="AlphaFoldDB" id="S9S070"/>
<dbReference type="Pfam" id="PF09361">
    <property type="entry name" value="Phasin_2"/>
    <property type="match status" value="1"/>
</dbReference>
<dbReference type="Proteomes" id="UP000015347">
    <property type="component" value="Unassembled WGS sequence"/>
</dbReference>
<comment type="caution">
    <text evidence="2">The sequence shown here is derived from an EMBL/GenBank/DDBJ whole genome shotgun (WGS) entry which is preliminary data.</text>
</comment>
<dbReference type="OrthoDB" id="7865588at2"/>
<proteinExistence type="predicted"/>
<sequence>MTRRTSSPPVSGIRWTLEPFAATGAADVWLDLLNENQSFFAARIGAEVAAQHRLLHCRSPAEFFGIQAEFFQQAVTDYRAHAGRLMDLGAKAAFPGDGADQPKT</sequence>
<dbReference type="EMBL" id="APVH01000035">
    <property type="protein sequence ID" value="EPX79604.1"/>
    <property type="molecule type" value="Genomic_DNA"/>
</dbReference>
<name>S9S070_9RHOB</name>
<keyword evidence="3" id="KW-1185">Reference proteome</keyword>
<gene>
    <name evidence="2" type="ORF">Salmuc_05544</name>
</gene>
<reference evidence="3" key="1">
    <citation type="journal article" date="2014" name="Stand. Genomic Sci.">
        <title>Genome sequence of the exopolysaccharide-producing Salipiger mucosus type strain (DSM 16094(T)), a moderately halophilic member of the Roseobacter clade.</title>
        <authorList>
            <person name="Riedel T."/>
            <person name="Spring S."/>
            <person name="Fiebig A."/>
            <person name="Petersen J."/>
            <person name="Kyrpides N.C."/>
            <person name="Goker M."/>
            <person name="Klenk H.P."/>
        </authorList>
    </citation>
    <scope>NUCLEOTIDE SEQUENCE [LARGE SCALE GENOMIC DNA]</scope>
    <source>
        <strain evidence="3">DSM 16094</strain>
    </source>
</reference>
<organism evidence="2 3">
    <name type="scientific">Salipiger mucosus DSM 16094</name>
    <dbReference type="NCBI Taxonomy" id="1123237"/>
    <lineage>
        <taxon>Bacteria</taxon>
        <taxon>Pseudomonadati</taxon>
        <taxon>Pseudomonadota</taxon>
        <taxon>Alphaproteobacteria</taxon>
        <taxon>Rhodobacterales</taxon>
        <taxon>Roseobacteraceae</taxon>
        <taxon>Salipiger</taxon>
    </lineage>
</organism>